<accession>A0A5N6DPW8</accession>
<evidence type="ECO:0000313" key="2">
    <source>
        <dbReference type="EMBL" id="KAB8207189.1"/>
    </source>
</evidence>
<dbReference type="OMA" id="NHWAFYL"/>
<reference evidence="2 3" key="1">
    <citation type="submission" date="2019-04" db="EMBL/GenBank/DDBJ databases">
        <title>Fungal friends and foes A comparative genomics study of 23 Aspergillus species from section Flavi.</title>
        <authorList>
            <consortium name="DOE Joint Genome Institute"/>
            <person name="Kjaerbolling I."/>
            <person name="Vesth T.C."/>
            <person name="Frisvad J.C."/>
            <person name="Nybo J.L."/>
            <person name="Theobald S."/>
            <person name="Kildgaard S."/>
            <person name="Petersen T.I."/>
            <person name="Kuo A."/>
            <person name="Sato A."/>
            <person name="Lyhne E.K."/>
            <person name="Kogle M.E."/>
            <person name="Wiebenga A."/>
            <person name="Kun R.S."/>
            <person name="Lubbers R.J."/>
            <person name="Makela M.R."/>
            <person name="Barry K."/>
            <person name="Chovatia M."/>
            <person name="Clum A."/>
            <person name="Daum C."/>
            <person name="Haridas S."/>
            <person name="He G."/>
            <person name="LaButti K."/>
            <person name="Lipzen A."/>
            <person name="Mondo S."/>
            <person name="Pangilinan J."/>
            <person name="Riley R."/>
            <person name="Salamov A."/>
            <person name="Simmons B.A."/>
            <person name="Magnuson J.K."/>
            <person name="Henrissat B."/>
            <person name="Mortensen U.H."/>
            <person name="Larsen T.O."/>
            <person name="De vries R.P."/>
            <person name="Grigoriev I.V."/>
            <person name="Machida M."/>
            <person name="Baker S.E."/>
            <person name="Andersen M.R."/>
        </authorList>
    </citation>
    <scope>NUCLEOTIDE SEQUENCE [LARGE SCALE GENOMIC DNA]</scope>
    <source>
        <strain evidence="2 3">CBS 117618</strain>
    </source>
</reference>
<evidence type="ECO:0000313" key="3">
    <source>
        <dbReference type="Proteomes" id="UP000326532"/>
    </source>
</evidence>
<protein>
    <recommendedName>
        <fullName evidence="1">DUF7770 domain-containing protein</fullName>
    </recommendedName>
</protein>
<dbReference type="Pfam" id="PF24968">
    <property type="entry name" value="DUF7770"/>
    <property type="match status" value="1"/>
</dbReference>
<dbReference type="VEuPathDB" id="FungiDB:BDV34DRAFT_223753"/>
<sequence length="120" mass="13581">MTPSYIVPATVDPGGSKGILIVSHVDDTRLGMATKIVRLDVRGGLKVRDFTNTIVREKRHLYEFDEPGQGCRFWVHHQIGLFWDKGLVVDGGQVEEARRALLVMYPEMVEYRLVVGGYYS</sequence>
<dbReference type="Proteomes" id="UP000326532">
    <property type="component" value="Unassembled WGS sequence"/>
</dbReference>
<keyword evidence="3" id="KW-1185">Reference proteome</keyword>
<dbReference type="EMBL" id="ML734958">
    <property type="protein sequence ID" value="KAB8207189.1"/>
    <property type="molecule type" value="Genomic_DNA"/>
</dbReference>
<organism evidence="2 3">
    <name type="scientific">Aspergillus parasiticus</name>
    <dbReference type="NCBI Taxonomy" id="5067"/>
    <lineage>
        <taxon>Eukaryota</taxon>
        <taxon>Fungi</taxon>
        <taxon>Dikarya</taxon>
        <taxon>Ascomycota</taxon>
        <taxon>Pezizomycotina</taxon>
        <taxon>Eurotiomycetes</taxon>
        <taxon>Eurotiomycetidae</taxon>
        <taxon>Eurotiales</taxon>
        <taxon>Aspergillaceae</taxon>
        <taxon>Aspergillus</taxon>
        <taxon>Aspergillus subgen. Circumdati</taxon>
    </lineage>
</organism>
<feature type="domain" description="DUF7770" evidence="1">
    <location>
        <begin position="13"/>
        <end position="119"/>
    </location>
</feature>
<evidence type="ECO:0000259" key="1">
    <source>
        <dbReference type="Pfam" id="PF24968"/>
    </source>
</evidence>
<name>A0A5N6DPW8_ASPPA</name>
<proteinExistence type="predicted"/>
<gene>
    <name evidence="2" type="ORF">BDV34DRAFT_223753</name>
</gene>
<dbReference type="InterPro" id="IPR056672">
    <property type="entry name" value="DUF7770"/>
</dbReference>
<dbReference type="AlphaFoldDB" id="A0A5N6DPW8"/>